<evidence type="ECO:0000313" key="2">
    <source>
        <dbReference type="EMBL" id="QCR08531.1"/>
    </source>
</evidence>
<dbReference type="RefSeq" id="WP_137713569.1">
    <property type="nucleotide sequence ID" value="NZ_CP034035.1"/>
</dbReference>
<feature type="compositionally biased region" description="Polar residues" evidence="1">
    <location>
        <begin position="1"/>
        <end position="30"/>
    </location>
</feature>
<accession>A0A4P8QNG9</accession>
<proteinExistence type="predicted"/>
<gene>
    <name evidence="2" type="ORF">EH207_08360</name>
</gene>
<dbReference type="InterPro" id="IPR049757">
    <property type="entry name" value="T3SS_HrpP-like_C"/>
</dbReference>
<evidence type="ECO:0000313" key="3">
    <source>
        <dbReference type="Proteomes" id="UP000299580"/>
    </source>
</evidence>
<dbReference type="KEGG" id="brb:EH207_08360"/>
<reference evidence="2 3" key="1">
    <citation type="submission" date="2018-11" db="EMBL/GenBank/DDBJ databases">
        <title>Genome sequences of Brenneria nigrifluens and Brenneria rubrifaciens.</title>
        <authorList>
            <person name="Poret-Peterson A.T."/>
            <person name="McClean A.E."/>
            <person name="Kluepfel D.A."/>
        </authorList>
    </citation>
    <scope>NUCLEOTIDE SEQUENCE [LARGE SCALE GENOMIC DNA]</scope>
    <source>
        <strain evidence="2 3">6D370</strain>
    </source>
</reference>
<dbReference type="OrthoDB" id="6434152at2"/>
<sequence>MNNRLTSSLETAANQTTYTSQRNKSAQRSDGSLHDDFWEAFRFSDDDDFRTAYMFPEGFEQAVQQEEPDDIAIINLTPFTPATPQDNIVNAPNNSQEVTPSQWPALQSELIEALDNIGRPPFSFSLQLPELGEVDARLATLAPRGWDISLRFSRESYQKLKDRRESCRRALSDTMGCPVNLSFDSREVY</sequence>
<evidence type="ECO:0000256" key="1">
    <source>
        <dbReference type="SAM" id="MobiDB-lite"/>
    </source>
</evidence>
<dbReference type="AlphaFoldDB" id="A0A4P8QNG9"/>
<feature type="region of interest" description="Disordered" evidence="1">
    <location>
        <begin position="1"/>
        <end position="31"/>
    </location>
</feature>
<keyword evidence="3" id="KW-1185">Reference proteome</keyword>
<dbReference type="EMBL" id="CP034035">
    <property type="protein sequence ID" value="QCR08531.1"/>
    <property type="molecule type" value="Genomic_DNA"/>
</dbReference>
<organism evidence="2 3">
    <name type="scientific">Brenneria rubrifaciens</name>
    <dbReference type="NCBI Taxonomy" id="55213"/>
    <lineage>
        <taxon>Bacteria</taxon>
        <taxon>Pseudomonadati</taxon>
        <taxon>Pseudomonadota</taxon>
        <taxon>Gammaproteobacteria</taxon>
        <taxon>Enterobacterales</taxon>
        <taxon>Pectobacteriaceae</taxon>
        <taxon>Brenneria</taxon>
    </lineage>
</organism>
<name>A0A4P8QNG9_9GAMM</name>
<dbReference type="Proteomes" id="UP000299580">
    <property type="component" value="Chromosome"/>
</dbReference>
<protein>
    <submittedName>
        <fullName evidence="2">Type III secretion protein</fullName>
    </submittedName>
</protein>
<dbReference type="CDD" id="cd17468">
    <property type="entry name" value="T3SS_HrpP_C"/>
    <property type="match status" value="1"/>
</dbReference>